<reference evidence="2 3" key="1">
    <citation type="submission" date="2016-07" db="EMBL/GenBank/DDBJ databases">
        <title>Pervasive Adenine N6-methylation of Active Genes in Fungi.</title>
        <authorList>
            <consortium name="DOE Joint Genome Institute"/>
            <person name="Mondo S.J."/>
            <person name="Dannebaum R.O."/>
            <person name="Kuo R.C."/>
            <person name="Labutti K."/>
            <person name="Haridas S."/>
            <person name="Kuo A."/>
            <person name="Salamov A."/>
            <person name="Ahrendt S.R."/>
            <person name="Lipzen A."/>
            <person name="Sullivan W."/>
            <person name="Andreopoulos W.B."/>
            <person name="Clum A."/>
            <person name="Lindquist E."/>
            <person name="Daum C."/>
            <person name="Ramamoorthy G.K."/>
            <person name="Gryganskyi A."/>
            <person name="Culley D."/>
            <person name="Magnuson J.K."/>
            <person name="James T.Y."/>
            <person name="O'Malley M.A."/>
            <person name="Stajich J.E."/>
            <person name="Spatafora J.W."/>
            <person name="Visel A."/>
            <person name="Grigoriev I.V."/>
        </authorList>
    </citation>
    <scope>NUCLEOTIDE SEQUENCE [LARGE SCALE GENOMIC DNA]</scope>
    <source>
        <strain evidence="2 3">ATCC 12442</strain>
    </source>
</reference>
<evidence type="ECO:0000313" key="3">
    <source>
        <dbReference type="Proteomes" id="UP000193922"/>
    </source>
</evidence>
<protein>
    <submittedName>
        <fullName evidence="2">Uncharacterized protein</fullName>
    </submittedName>
</protein>
<keyword evidence="3" id="KW-1185">Reference proteome</keyword>
<comment type="caution">
    <text evidence="2">The sequence shown here is derived from an EMBL/GenBank/DDBJ whole genome shotgun (WGS) entry which is preliminary data.</text>
</comment>
<name>A0A1Y1W459_9FUNG</name>
<evidence type="ECO:0000313" key="2">
    <source>
        <dbReference type="EMBL" id="ORX68311.1"/>
    </source>
</evidence>
<evidence type="ECO:0000256" key="1">
    <source>
        <dbReference type="SAM" id="MobiDB-lite"/>
    </source>
</evidence>
<proteinExistence type="predicted"/>
<dbReference type="EMBL" id="MCFD01000010">
    <property type="protein sequence ID" value="ORX68311.1"/>
    <property type="molecule type" value="Genomic_DNA"/>
</dbReference>
<dbReference type="Gene3D" id="3.40.50.300">
    <property type="entry name" value="P-loop containing nucleotide triphosphate hydrolases"/>
    <property type="match status" value="1"/>
</dbReference>
<sequence>MFSGQRKKPDSKKSGGQGQQPPTSLPIPPTHRGARATDRSPAIGWETQISDSNSLDSMYKYDRSIAQSLNTAQVAIAVPDFTHGIATRFVRYIGAIEVPGQMPDSVEVANTYMINLAWIGLYPPKFDGITDRAPPEFTQQVCFIDQAPHDPLNAPSQDTSIKMDMLEAIEPLFISGPSGLGKSHLMLGAAAQLAGRQNVVVIYIDDAGDLIFVSVVEHMACRFIDHQPWYKETEMAQTNLKRIRAYCDKKWITAIVDKPSNDVFMTVIAEATQQCVITTLPDFNDIDNIALARISKGLDNYPVDVVSTLTRVYADTEFHKVDKILERSTRISRLHSIFVEHDDALKKVRVGKNKELYSEMLRIKRAVFMMYHGLEMKPGSRRDLHFMVPDLGAIESRRYGMILYESYFRGTILEQFQWIFKLCASKYDMEPNERLGQRMTTVMFDFGRQVITLTDCITFDNAIEAASNIIADMRKAGPRYLPSKSKQTVTFGHTTMLHLPGLDFDEQATHHQGSFILALTREDKFTESVFTGCDIKVTWIVSDPIKVERDGRTTGVKGLPNPADAQAAEREREYNAPLRDMYDNDTEFGYENSWSAKAIKIFGRIGDKSRFAGADDVGMIAVNPESMSSFGFIAIETVNALKPTLKNV</sequence>
<dbReference type="OrthoDB" id="5565181at2759"/>
<dbReference type="RefSeq" id="XP_040742125.1">
    <property type="nucleotide sequence ID" value="XM_040888053.1"/>
</dbReference>
<organism evidence="2 3">
    <name type="scientific">Linderina pennispora</name>
    <dbReference type="NCBI Taxonomy" id="61395"/>
    <lineage>
        <taxon>Eukaryota</taxon>
        <taxon>Fungi</taxon>
        <taxon>Fungi incertae sedis</taxon>
        <taxon>Zoopagomycota</taxon>
        <taxon>Kickxellomycotina</taxon>
        <taxon>Kickxellomycetes</taxon>
        <taxon>Kickxellales</taxon>
        <taxon>Kickxellaceae</taxon>
        <taxon>Linderina</taxon>
    </lineage>
</organism>
<dbReference type="AlphaFoldDB" id="A0A1Y1W459"/>
<gene>
    <name evidence="2" type="ORF">DL89DRAFT_268829</name>
</gene>
<feature type="region of interest" description="Disordered" evidence="1">
    <location>
        <begin position="1"/>
        <end position="47"/>
    </location>
</feature>
<dbReference type="GeneID" id="63804701"/>
<accession>A0A1Y1W459</accession>
<dbReference type="Proteomes" id="UP000193922">
    <property type="component" value="Unassembled WGS sequence"/>
</dbReference>
<dbReference type="SUPFAM" id="SSF52540">
    <property type="entry name" value="P-loop containing nucleoside triphosphate hydrolases"/>
    <property type="match status" value="1"/>
</dbReference>
<dbReference type="InterPro" id="IPR027417">
    <property type="entry name" value="P-loop_NTPase"/>
</dbReference>